<organism evidence="1">
    <name type="scientific">mine drainage metagenome</name>
    <dbReference type="NCBI Taxonomy" id="410659"/>
    <lineage>
        <taxon>unclassified sequences</taxon>
        <taxon>metagenomes</taxon>
        <taxon>ecological metagenomes</taxon>
    </lineage>
</organism>
<reference evidence="1" key="2">
    <citation type="journal article" date="2014" name="ISME J.">
        <title>Microbial stratification in low pH oxic and suboxic macroscopic growths along an acid mine drainage.</title>
        <authorList>
            <person name="Mendez-Garcia C."/>
            <person name="Mesa V."/>
            <person name="Sprenger R.R."/>
            <person name="Richter M."/>
            <person name="Diez M.S."/>
            <person name="Solano J."/>
            <person name="Bargiela R."/>
            <person name="Golyshina O.V."/>
            <person name="Manteca A."/>
            <person name="Ramos J.L."/>
            <person name="Gallego J.R."/>
            <person name="Llorente I."/>
            <person name="Martins Dos Santos V.A."/>
            <person name="Jensen O.N."/>
            <person name="Pelaez A.I."/>
            <person name="Sanchez J."/>
            <person name="Ferrer M."/>
        </authorList>
    </citation>
    <scope>NUCLEOTIDE SEQUENCE</scope>
</reference>
<reference evidence="1" key="1">
    <citation type="submission" date="2013-08" db="EMBL/GenBank/DDBJ databases">
        <authorList>
            <person name="Mendez C."/>
            <person name="Richter M."/>
            <person name="Ferrer M."/>
            <person name="Sanchez J."/>
        </authorList>
    </citation>
    <scope>NUCLEOTIDE SEQUENCE</scope>
</reference>
<evidence type="ECO:0000313" key="1">
    <source>
        <dbReference type="EMBL" id="EQD33077.1"/>
    </source>
</evidence>
<dbReference type="AlphaFoldDB" id="T0YMF6"/>
<comment type="caution">
    <text evidence="1">The sequence shown here is derived from an EMBL/GenBank/DDBJ whole genome shotgun (WGS) entry which is preliminary data.</text>
</comment>
<proteinExistence type="predicted"/>
<gene>
    <name evidence="1" type="ORF">B2A_13348</name>
</gene>
<sequence length="159" mass="18350">MLTRVLDGEGLNRDSGTHGHRGYSGDFKFAWLGATTPLRSSVWNLMGKIGNRLFFLNMRDKNRSSNDYLVMFQGAPYEEKVKECRGAVRSFLDNFYASYGIRSTEWDPQQDILILPKIIKYAQFLSKLRASIMVWKADDDKTKLEYNFPIVEDPPRAIN</sequence>
<accession>T0YMF6</accession>
<name>T0YMF6_9ZZZZ</name>
<feature type="non-terminal residue" evidence="1">
    <location>
        <position position="159"/>
    </location>
</feature>
<protein>
    <submittedName>
        <fullName evidence="1">Uncharacterized protein</fullName>
    </submittedName>
</protein>
<dbReference type="EMBL" id="AUZZ01009658">
    <property type="protein sequence ID" value="EQD33077.1"/>
    <property type="molecule type" value="Genomic_DNA"/>
</dbReference>